<evidence type="ECO:0008006" key="3">
    <source>
        <dbReference type="Google" id="ProtNLM"/>
    </source>
</evidence>
<sequence length="151" mass="17545">MDVLNKLFDSENVNRIVSIPLSQFARMDELVWRGDNTRVYSAKSGYKWLMLQNDDTTTNDATNQNSMLKAFYKKLWTLDVATKVRRTTAVSYCPICRRAEESVEHMFSKCLVYNQILQELEVPFSSSNRTNGWKLWLAQEFVNNNLGTCKV</sequence>
<evidence type="ECO:0000313" key="2">
    <source>
        <dbReference type="Proteomes" id="UP000828251"/>
    </source>
</evidence>
<reference evidence="1 2" key="1">
    <citation type="journal article" date="2021" name="Plant Biotechnol. J.">
        <title>Multi-omics assisted identification of the key and species-specific regulatory components of drought-tolerant mechanisms in Gossypium stocksii.</title>
        <authorList>
            <person name="Yu D."/>
            <person name="Ke L."/>
            <person name="Zhang D."/>
            <person name="Wu Y."/>
            <person name="Sun Y."/>
            <person name="Mei J."/>
            <person name="Sun J."/>
            <person name="Sun Y."/>
        </authorList>
    </citation>
    <scope>NUCLEOTIDE SEQUENCE [LARGE SCALE GENOMIC DNA]</scope>
    <source>
        <strain evidence="2">cv. E1</strain>
        <tissue evidence="1">Leaf</tissue>
    </source>
</reference>
<dbReference type="Proteomes" id="UP000828251">
    <property type="component" value="Unassembled WGS sequence"/>
</dbReference>
<organism evidence="1 2">
    <name type="scientific">Gossypium stocksii</name>
    <dbReference type="NCBI Taxonomy" id="47602"/>
    <lineage>
        <taxon>Eukaryota</taxon>
        <taxon>Viridiplantae</taxon>
        <taxon>Streptophyta</taxon>
        <taxon>Embryophyta</taxon>
        <taxon>Tracheophyta</taxon>
        <taxon>Spermatophyta</taxon>
        <taxon>Magnoliopsida</taxon>
        <taxon>eudicotyledons</taxon>
        <taxon>Gunneridae</taxon>
        <taxon>Pentapetalae</taxon>
        <taxon>rosids</taxon>
        <taxon>malvids</taxon>
        <taxon>Malvales</taxon>
        <taxon>Malvaceae</taxon>
        <taxon>Malvoideae</taxon>
        <taxon>Gossypium</taxon>
    </lineage>
</organism>
<protein>
    <recommendedName>
        <fullName evidence="3">Reverse transcriptase zinc-binding domain-containing protein</fullName>
    </recommendedName>
</protein>
<evidence type="ECO:0000313" key="1">
    <source>
        <dbReference type="EMBL" id="KAH1083341.1"/>
    </source>
</evidence>
<comment type="caution">
    <text evidence="1">The sequence shown here is derived from an EMBL/GenBank/DDBJ whole genome shotgun (WGS) entry which is preliminary data.</text>
</comment>
<dbReference type="AlphaFoldDB" id="A0A9D3VID6"/>
<dbReference type="EMBL" id="JAIQCV010000007">
    <property type="protein sequence ID" value="KAH1083341.1"/>
    <property type="molecule type" value="Genomic_DNA"/>
</dbReference>
<dbReference type="OrthoDB" id="1001780at2759"/>
<name>A0A9D3VID6_9ROSI</name>
<gene>
    <name evidence="1" type="ORF">J1N35_023102</name>
</gene>
<accession>A0A9D3VID6</accession>
<keyword evidence="2" id="KW-1185">Reference proteome</keyword>
<proteinExistence type="predicted"/>